<feature type="domain" description="Tetracyclin repressor-like C-terminal" evidence="1">
    <location>
        <begin position="50"/>
        <end position="155"/>
    </location>
</feature>
<name>A0ABU0IIT6_9HYPH</name>
<dbReference type="Pfam" id="PF17935">
    <property type="entry name" value="TetR_C_27"/>
    <property type="match status" value="1"/>
</dbReference>
<comment type="caution">
    <text evidence="2">The sequence shown here is derived from an EMBL/GenBank/DDBJ whole genome shotgun (WGS) entry which is preliminary data.</text>
</comment>
<evidence type="ECO:0000313" key="3">
    <source>
        <dbReference type="Proteomes" id="UP001235269"/>
    </source>
</evidence>
<dbReference type="InterPro" id="IPR009057">
    <property type="entry name" value="Homeodomain-like_sf"/>
</dbReference>
<dbReference type="Proteomes" id="UP001235269">
    <property type="component" value="Unassembled WGS sequence"/>
</dbReference>
<gene>
    <name evidence="2" type="ORF">QO005_004503</name>
</gene>
<evidence type="ECO:0000313" key="2">
    <source>
        <dbReference type="EMBL" id="MDQ0458144.1"/>
    </source>
</evidence>
<accession>A0ABU0IIT6</accession>
<sequence length="168" mass="18323">MADIATELNMSPANVFKHFHAKSALVDAIACAHIEDMMADLKGIDPAASPERKILDAAERLLAVLLRDVSANPHIFEMVVLCVDPSRTAGDFYREKISAVLQVFIDEGVRKGQFHVRDSGHTASVLATALGGILNPLVVCHEEPDILYTRCRDLVDLVILALQNPLAK</sequence>
<reference evidence="2 3" key="1">
    <citation type="submission" date="2023-07" db="EMBL/GenBank/DDBJ databases">
        <title>Genomic Encyclopedia of Type Strains, Phase IV (KMG-IV): sequencing the most valuable type-strain genomes for metagenomic binning, comparative biology and taxonomic classification.</title>
        <authorList>
            <person name="Goeker M."/>
        </authorList>
    </citation>
    <scope>NUCLEOTIDE SEQUENCE [LARGE SCALE GENOMIC DNA]</scope>
    <source>
        <strain evidence="2 3">DSM 100301</strain>
    </source>
</reference>
<protein>
    <submittedName>
        <fullName evidence="2">TetR/AcrR family transcriptional repressor of the ameABC operon</fullName>
    </submittedName>
</protein>
<proteinExistence type="predicted"/>
<dbReference type="EMBL" id="JAUSWH010000024">
    <property type="protein sequence ID" value="MDQ0458144.1"/>
    <property type="molecule type" value="Genomic_DNA"/>
</dbReference>
<keyword evidence="3" id="KW-1185">Reference proteome</keyword>
<evidence type="ECO:0000259" key="1">
    <source>
        <dbReference type="Pfam" id="PF17935"/>
    </source>
</evidence>
<dbReference type="Gene3D" id="1.10.357.10">
    <property type="entry name" value="Tetracycline Repressor, domain 2"/>
    <property type="match status" value="1"/>
</dbReference>
<organism evidence="2 3">
    <name type="scientific">Rhizobium paknamense</name>
    <dbReference type="NCBI Taxonomy" id="1206817"/>
    <lineage>
        <taxon>Bacteria</taxon>
        <taxon>Pseudomonadati</taxon>
        <taxon>Pseudomonadota</taxon>
        <taxon>Alphaproteobacteria</taxon>
        <taxon>Hyphomicrobiales</taxon>
        <taxon>Rhizobiaceae</taxon>
        <taxon>Rhizobium/Agrobacterium group</taxon>
        <taxon>Rhizobium</taxon>
    </lineage>
</organism>
<dbReference type="SUPFAM" id="SSF46689">
    <property type="entry name" value="Homeodomain-like"/>
    <property type="match status" value="1"/>
</dbReference>
<dbReference type="InterPro" id="IPR041478">
    <property type="entry name" value="TetR_C_27"/>
</dbReference>